<feature type="transmembrane region" description="Helical" evidence="8">
    <location>
        <begin position="370"/>
        <end position="391"/>
    </location>
</feature>
<keyword evidence="10" id="KW-1185">Reference proteome</keyword>
<dbReference type="InterPro" id="IPR051050">
    <property type="entry name" value="Lipid_II_flippase_MurJ/MviN"/>
</dbReference>
<dbReference type="NCBIfam" id="TIGR01695">
    <property type="entry name" value="murJ_mviN"/>
    <property type="match status" value="1"/>
</dbReference>
<dbReference type="Pfam" id="PF03023">
    <property type="entry name" value="MurJ"/>
    <property type="match status" value="1"/>
</dbReference>
<feature type="transmembrane region" description="Helical" evidence="8">
    <location>
        <begin position="209"/>
        <end position="231"/>
    </location>
</feature>
<evidence type="ECO:0000256" key="4">
    <source>
        <dbReference type="ARBA" id="ARBA00022960"/>
    </source>
</evidence>
<feature type="transmembrane region" description="Helical" evidence="8">
    <location>
        <begin position="432"/>
        <end position="452"/>
    </location>
</feature>
<dbReference type="GO" id="GO:0034204">
    <property type="term" value="P:lipid translocation"/>
    <property type="evidence" value="ECO:0007669"/>
    <property type="project" value="TreeGrafter"/>
</dbReference>
<dbReference type="EMBL" id="FNPZ01000001">
    <property type="protein sequence ID" value="SDY72468.1"/>
    <property type="molecule type" value="Genomic_DNA"/>
</dbReference>
<reference evidence="9 10" key="1">
    <citation type="submission" date="2016-10" db="EMBL/GenBank/DDBJ databases">
        <authorList>
            <person name="de Groot N.N."/>
        </authorList>
    </citation>
    <scope>NUCLEOTIDE SEQUENCE [LARGE SCALE GENOMIC DNA]</scope>
    <source>
        <strain evidence="9 10">CGMCC 4.3491</strain>
    </source>
</reference>
<evidence type="ECO:0000256" key="8">
    <source>
        <dbReference type="SAM" id="Phobius"/>
    </source>
</evidence>
<dbReference type="GO" id="GO:0005886">
    <property type="term" value="C:plasma membrane"/>
    <property type="evidence" value="ECO:0007669"/>
    <property type="project" value="UniProtKB-SubCell"/>
</dbReference>
<comment type="subcellular location">
    <subcellularLocation>
        <location evidence="1">Cell membrane</location>
        <topology evidence="1">Multi-pass membrane protein</topology>
    </subcellularLocation>
</comment>
<feature type="transmembrane region" description="Helical" evidence="8">
    <location>
        <begin position="403"/>
        <end position="426"/>
    </location>
</feature>
<feature type="transmembrane region" description="Helical" evidence="8">
    <location>
        <begin position="252"/>
        <end position="272"/>
    </location>
</feature>
<dbReference type="STRING" id="381665.SAMN05216554_1301"/>
<dbReference type="AlphaFoldDB" id="A0A1H3M870"/>
<protein>
    <submittedName>
        <fullName evidence="9">Putative peptidoglycan lipid II flippase</fullName>
    </submittedName>
</protein>
<dbReference type="CDD" id="cd13123">
    <property type="entry name" value="MATE_MurJ_like"/>
    <property type="match status" value="1"/>
</dbReference>
<organism evidence="9 10">
    <name type="scientific">Herbiconiux ginsengi</name>
    <dbReference type="NCBI Taxonomy" id="381665"/>
    <lineage>
        <taxon>Bacteria</taxon>
        <taxon>Bacillati</taxon>
        <taxon>Actinomycetota</taxon>
        <taxon>Actinomycetes</taxon>
        <taxon>Micrococcales</taxon>
        <taxon>Microbacteriaceae</taxon>
        <taxon>Herbiconiux</taxon>
    </lineage>
</organism>
<dbReference type="InterPro" id="IPR004268">
    <property type="entry name" value="MurJ"/>
</dbReference>
<evidence type="ECO:0000256" key="1">
    <source>
        <dbReference type="ARBA" id="ARBA00004651"/>
    </source>
</evidence>
<keyword evidence="6 8" id="KW-1133">Transmembrane helix</keyword>
<dbReference type="Proteomes" id="UP000198891">
    <property type="component" value="Unassembled WGS sequence"/>
</dbReference>
<feature type="transmembrane region" description="Helical" evidence="8">
    <location>
        <begin position="165"/>
        <end position="189"/>
    </location>
</feature>
<sequence>MSETTPSPSPNPSIGRSSALLASGTIVSRIMGFVRTIILAQTIGLVGSASADAFAVANQLPNNIYVIIAGGTLSAVLVPQIVRAMLHSDGGKGYINKLLTITMVILGGTTLAATLLAPVLVTISAVGFTGEQRALAIAFAYWCLPQIFFYGLYTVLGEVLNAKNVFGPFTWAPALNNAISIAGLVVFMLLFGDDPNGERAVSDWGPDKIALLGGFTTLAVAAQALVLFVAWRRVGIRYRPDFAWRGVGLGSAGKLAGWTFGMLLVTQAAGLVETNVASIASGSDASIATIQNAWLIFMLPHSLVTVSIVTAYFTKMSGHANRGEIPQLRTDVSAAIRSTSLFMVLAMVVLIIVAYPFASLFSQSFFGASAMGDVLIAFLVGLLPFTVLFVVQRVFYSLSDTRTPFFLQVLQASIFTVLALACSFLPVEWVAVGLALALSAATAVQTLVAALIIRRRLGGRGGATVLRSYGRYGLAAIPASVAGYAVMSALGGRTEGGFAVTPFVPAIASMAIVGVVMLVVYLGALFLLRSPELRDALRPIRARLNR</sequence>
<evidence type="ECO:0000256" key="6">
    <source>
        <dbReference type="ARBA" id="ARBA00022989"/>
    </source>
</evidence>
<feature type="transmembrane region" description="Helical" evidence="8">
    <location>
        <begin position="472"/>
        <end position="491"/>
    </location>
</feature>
<dbReference type="PANTHER" id="PTHR47019:SF1">
    <property type="entry name" value="LIPID II FLIPPASE MURJ"/>
    <property type="match status" value="1"/>
</dbReference>
<dbReference type="RefSeq" id="WP_092550355.1">
    <property type="nucleotide sequence ID" value="NZ_FNPZ01000001.1"/>
</dbReference>
<feature type="transmembrane region" description="Helical" evidence="8">
    <location>
        <begin position="134"/>
        <end position="153"/>
    </location>
</feature>
<name>A0A1H3M870_9MICO</name>
<proteinExistence type="predicted"/>
<evidence type="ECO:0000313" key="9">
    <source>
        <dbReference type="EMBL" id="SDY72468.1"/>
    </source>
</evidence>
<keyword evidence="4" id="KW-0133">Cell shape</keyword>
<feature type="transmembrane region" description="Helical" evidence="8">
    <location>
        <begin position="292"/>
        <end position="313"/>
    </location>
</feature>
<feature type="transmembrane region" description="Helical" evidence="8">
    <location>
        <begin position="334"/>
        <end position="358"/>
    </location>
</feature>
<keyword evidence="2" id="KW-1003">Cell membrane</keyword>
<keyword evidence="7 8" id="KW-0472">Membrane</keyword>
<gene>
    <name evidence="9" type="ORF">SAMN05216554_1301</name>
</gene>
<dbReference type="PANTHER" id="PTHR47019">
    <property type="entry name" value="LIPID II FLIPPASE MURJ"/>
    <property type="match status" value="1"/>
</dbReference>
<dbReference type="GO" id="GO:0009252">
    <property type="term" value="P:peptidoglycan biosynthetic process"/>
    <property type="evidence" value="ECO:0007669"/>
    <property type="project" value="UniProtKB-KW"/>
</dbReference>
<dbReference type="OrthoDB" id="9786339at2"/>
<evidence type="ECO:0000256" key="7">
    <source>
        <dbReference type="ARBA" id="ARBA00023136"/>
    </source>
</evidence>
<evidence type="ECO:0000256" key="3">
    <source>
        <dbReference type="ARBA" id="ARBA00022692"/>
    </source>
</evidence>
<dbReference type="GO" id="GO:0008360">
    <property type="term" value="P:regulation of cell shape"/>
    <property type="evidence" value="ECO:0007669"/>
    <property type="project" value="UniProtKB-KW"/>
</dbReference>
<dbReference type="PRINTS" id="PR01806">
    <property type="entry name" value="VIRFACTRMVIN"/>
</dbReference>
<evidence type="ECO:0000313" key="10">
    <source>
        <dbReference type="Proteomes" id="UP000198891"/>
    </source>
</evidence>
<feature type="transmembrane region" description="Helical" evidence="8">
    <location>
        <begin position="98"/>
        <end position="128"/>
    </location>
</feature>
<evidence type="ECO:0000256" key="2">
    <source>
        <dbReference type="ARBA" id="ARBA00022475"/>
    </source>
</evidence>
<feature type="transmembrane region" description="Helical" evidence="8">
    <location>
        <begin position="63"/>
        <end position="86"/>
    </location>
</feature>
<evidence type="ECO:0000256" key="5">
    <source>
        <dbReference type="ARBA" id="ARBA00022984"/>
    </source>
</evidence>
<feature type="transmembrane region" description="Helical" evidence="8">
    <location>
        <begin position="503"/>
        <end position="528"/>
    </location>
</feature>
<dbReference type="GO" id="GO:0015648">
    <property type="term" value="F:lipid-linked peptidoglycan transporter activity"/>
    <property type="evidence" value="ECO:0007669"/>
    <property type="project" value="TreeGrafter"/>
</dbReference>
<keyword evidence="5" id="KW-0573">Peptidoglycan synthesis</keyword>
<keyword evidence="3 8" id="KW-0812">Transmembrane</keyword>
<accession>A0A1H3M870</accession>